<evidence type="ECO:0000313" key="2">
    <source>
        <dbReference type="Proteomes" id="UP000013827"/>
    </source>
</evidence>
<dbReference type="eggNOG" id="ENOG502RYIY">
    <property type="taxonomic scope" value="Eukaryota"/>
</dbReference>
<dbReference type="KEGG" id="ehx:EMIHUDRAFT_246642"/>
<dbReference type="EnsemblProtists" id="EOD13737">
    <property type="protein sequence ID" value="EOD13737"/>
    <property type="gene ID" value="EMIHUDRAFT_246642"/>
</dbReference>
<protein>
    <recommendedName>
        <fullName evidence="3">DUF4291 domain-containing protein</fullName>
    </recommendedName>
</protein>
<dbReference type="Pfam" id="PF14124">
    <property type="entry name" value="DUF4291"/>
    <property type="match status" value="1"/>
</dbReference>
<dbReference type="PaxDb" id="2903-EOD13737"/>
<dbReference type="STRING" id="2903.R1BVG5"/>
<dbReference type="Proteomes" id="UP000013827">
    <property type="component" value="Unassembled WGS sequence"/>
</dbReference>
<evidence type="ECO:0008006" key="3">
    <source>
        <dbReference type="Google" id="ProtNLM"/>
    </source>
</evidence>
<dbReference type="PANTHER" id="PTHR38567">
    <property type="entry name" value="DUF4291 DOMAIN-CONTAINING PROTEIN"/>
    <property type="match status" value="1"/>
</dbReference>
<sequence>MSGKRGPSKRSQRAAAVRAHALRADDTSAYTLSADYDDEGVWFYQAYNEGIADWAVEHGTLGGPLFNTTRMTWIKPSFAWMLYRCGYSAKHGQERVLKLKLPHSEVASLLEACACTHGGGGSKGRVQWDPARDIYSSEGKGKSTEPRKMLRERAIQIGLSRELSERFARSILAVVDVSALARRVGDAHQSKDVRAAMEVLRAQLPTERQYMPRCIAKDLVRLRLMQPEEQKLAPGPIQGPVVQS</sequence>
<dbReference type="AlphaFoldDB" id="A0A0D3IR52"/>
<accession>A0A0D3IR52</accession>
<proteinExistence type="predicted"/>
<dbReference type="RefSeq" id="XP_005766166.1">
    <property type="nucleotide sequence ID" value="XM_005766109.1"/>
</dbReference>
<dbReference type="InterPro" id="IPR025633">
    <property type="entry name" value="DUF4291"/>
</dbReference>
<dbReference type="PANTHER" id="PTHR38567:SF1">
    <property type="entry name" value="DUF4291 DOMAIN-CONTAINING PROTEIN"/>
    <property type="match status" value="1"/>
</dbReference>
<evidence type="ECO:0000313" key="1">
    <source>
        <dbReference type="EnsemblProtists" id="EOD13737"/>
    </source>
</evidence>
<reference evidence="1" key="2">
    <citation type="submission" date="2024-10" db="UniProtKB">
        <authorList>
            <consortium name="EnsemblProtists"/>
        </authorList>
    </citation>
    <scope>IDENTIFICATION</scope>
</reference>
<dbReference type="HOGENOM" id="CLU_082565_1_1_1"/>
<name>A0A0D3IR52_EMIH1</name>
<reference evidence="2" key="1">
    <citation type="journal article" date="2013" name="Nature">
        <title>Pan genome of the phytoplankton Emiliania underpins its global distribution.</title>
        <authorList>
            <person name="Read B.A."/>
            <person name="Kegel J."/>
            <person name="Klute M.J."/>
            <person name="Kuo A."/>
            <person name="Lefebvre S.C."/>
            <person name="Maumus F."/>
            <person name="Mayer C."/>
            <person name="Miller J."/>
            <person name="Monier A."/>
            <person name="Salamov A."/>
            <person name="Young J."/>
            <person name="Aguilar M."/>
            <person name="Claverie J.M."/>
            <person name="Frickenhaus S."/>
            <person name="Gonzalez K."/>
            <person name="Herman E.K."/>
            <person name="Lin Y.C."/>
            <person name="Napier J."/>
            <person name="Ogata H."/>
            <person name="Sarno A.F."/>
            <person name="Shmutz J."/>
            <person name="Schroeder D."/>
            <person name="de Vargas C."/>
            <person name="Verret F."/>
            <person name="von Dassow P."/>
            <person name="Valentin K."/>
            <person name="Van de Peer Y."/>
            <person name="Wheeler G."/>
            <person name="Dacks J.B."/>
            <person name="Delwiche C.F."/>
            <person name="Dyhrman S.T."/>
            <person name="Glockner G."/>
            <person name="John U."/>
            <person name="Richards T."/>
            <person name="Worden A.Z."/>
            <person name="Zhang X."/>
            <person name="Grigoriev I.V."/>
            <person name="Allen A.E."/>
            <person name="Bidle K."/>
            <person name="Borodovsky M."/>
            <person name="Bowler C."/>
            <person name="Brownlee C."/>
            <person name="Cock J.M."/>
            <person name="Elias M."/>
            <person name="Gladyshev V.N."/>
            <person name="Groth M."/>
            <person name="Guda C."/>
            <person name="Hadaegh A."/>
            <person name="Iglesias-Rodriguez M.D."/>
            <person name="Jenkins J."/>
            <person name="Jones B.M."/>
            <person name="Lawson T."/>
            <person name="Leese F."/>
            <person name="Lindquist E."/>
            <person name="Lobanov A."/>
            <person name="Lomsadze A."/>
            <person name="Malik S.B."/>
            <person name="Marsh M.E."/>
            <person name="Mackinder L."/>
            <person name="Mock T."/>
            <person name="Mueller-Roeber B."/>
            <person name="Pagarete A."/>
            <person name="Parker M."/>
            <person name="Probert I."/>
            <person name="Quesneville H."/>
            <person name="Raines C."/>
            <person name="Rensing S.A."/>
            <person name="Riano-Pachon D.M."/>
            <person name="Richier S."/>
            <person name="Rokitta S."/>
            <person name="Shiraiwa Y."/>
            <person name="Soanes D.M."/>
            <person name="van der Giezen M."/>
            <person name="Wahlund T.M."/>
            <person name="Williams B."/>
            <person name="Wilson W."/>
            <person name="Wolfe G."/>
            <person name="Wurch L.L."/>
        </authorList>
    </citation>
    <scope>NUCLEOTIDE SEQUENCE</scope>
</reference>
<dbReference type="GeneID" id="17259881"/>
<organism evidence="1 2">
    <name type="scientific">Emiliania huxleyi (strain CCMP1516)</name>
    <dbReference type="NCBI Taxonomy" id="280463"/>
    <lineage>
        <taxon>Eukaryota</taxon>
        <taxon>Haptista</taxon>
        <taxon>Haptophyta</taxon>
        <taxon>Prymnesiophyceae</taxon>
        <taxon>Isochrysidales</taxon>
        <taxon>Noelaerhabdaceae</taxon>
        <taxon>Emiliania</taxon>
    </lineage>
</organism>
<keyword evidence="2" id="KW-1185">Reference proteome</keyword>